<keyword evidence="1" id="KW-0812">Transmembrane</keyword>
<dbReference type="Proteomes" id="UP000282195">
    <property type="component" value="Plasmid pRCCGE525c"/>
</dbReference>
<reference evidence="2 3" key="1">
    <citation type="submission" date="2018-10" db="EMBL/GenBank/DDBJ databases">
        <title>Rhizobium etli, R. leguminosarum and a new Rhizobium genospecies from Phaseolus dumosus.</title>
        <authorList>
            <person name="Ramirez-Puebla S.T."/>
            <person name="Rogel-Hernandez M.A."/>
            <person name="Guerrero G."/>
            <person name="Ormeno-Orrillo E."/>
            <person name="Martinez-Romero J.C."/>
            <person name="Negrete-Yankelevich S."/>
            <person name="Martinez-Romero E."/>
        </authorList>
    </citation>
    <scope>NUCLEOTIDE SEQUENCE [LARGE SCALE GENOMIC DNA]</scope>
    <source>
        <strain evidence="2 3">CCGE525</strain>
        <plasmid evidence="3">prccge525c</plasmid>
    </source>
</reference>
<feature type="transmembrane region" description="Helical" evidence="1">
    <location>
        <begin position="12"/>
        <end position="31"/>
    </location>
</feature>
<gene>
    <name evidence="2" type="ORF">CCGE525_24000</name>
</gene>
<dbReference type="RefSeq" id="WP_120706866.1">
    <property type="nucleotide sequence ID" value="NZ_CP032695.1"/>
</dbReference>
<proteinExistence type="predicted"/>
<name>A0A387FTD2_9HYPH</name>
<keyword evidence="2" id="KW-0614">Plasmid</keyword>
<sequence length="79" mass="9190">MLRTIVAFIKKRWPFLLAALLTVFAIIAYNMGELLERHHRKLMENVHYAAAAVVLFVSFYLIALLVRTVWRSSPDDDDQ</sequence>
<evidence type="ECO:0000313" key="3">
    <source>
        <dbReference type="Proteomes" id="UP000282195"/>
    </source>
</evidence>
<accession>A0A387FTD2</accession>
<keyword evidence="1" id="KW-0472">Membrane</keyword>
<evidence type="ECO:0000256" key="1">
    <source>
        <dbReference type="SAM" id="Phobius"/>
    </source>
</evidence>
<evidence type="ECO:0000313" key="2">
    <source>
        <dbReference type="EMBL" id="AYG61929.1"/>
    </source>
</evidence>
<dbReference type="KEGG" id="rjg:CCGE525_24000"/>
<dbReference type="OrthoDB" id="8410281at2"/>
<keyword evidence="3" id="KW-1185">Reference proteome</keyword>
<dbReference type="EMBL" id="CP032695">
    <property type="protein sequence ID" value="AYG61929.1"/>
    <property type="molecule type" value="Genomic_DNA"/>
</dbReference>
<keyword evidence="1" id="KW-1133">Transmembrane helix</keyword>
<protein>
    <submittedName>
        <fullName evidence="2">Uncharacterized protein</fullName>
    </submittedName>
</protein>
<dbReference type="AlphaFoldDB" id="A0A387FTD2"/>
<feature type="transmembrane region" description="Helical" evidence="1">
    <location>
        <begin position="46"/>
        <end position="66"/>
    </location>
</feature>
<geneLocation type="plasmid" evidence="3">
    <name>prccge525c</name>
</geneLocation>
<organism evidence="2 3">
    <name type="scientific">Rhizobium jaguaris</name>
    <dbReference type="NCBI Taxonomy" id="1312183"/>
    <lineage>
        <taxon>Bacteria</taxon>
        <taxon>Pseudomonadati</taxon>
        <taxon>Pseudomonadota</taxon>
        <taxon>Alphaproteobacteria</taxon>
        <taxon>Hyphomicrobiales</taxon>
        <taxon>Rhizobiaceae</taxon>
        <taxon>Rhizobium/Agrobacterium group</taxon>
        <taxon>Rhizobium</taxon>
    </lineage>
</organism>